<comment type="caution">
    <text evidence="3">The sequence shown here is derived from an EMBL/GenBank/DDBJ whole genome shotgun (WGS) entry which is preliminary data.</text>
</comment>
<dbReference type="Proteomes" id="UP000652761">
    <property type="component" value="Unassembled WGS sequence"/>
</dbReference>
<gene>
    <name evidence="3" type="ORF">Taro_000188</name>
</gene>
<proteinExistence type="predicted"/>
<feature type="region of interest" description="Disordered" evidence="2">
    <location>
        <begin position="95"/>
        <end position="118"/>
    </location>
</feature>
<keyword evidence="1" id="KW-0175">Coiled coil</keyword>
<organism evidence="3 4">
    <name type="scientific">Colocasia esculenta</name>
    <name type="common">Wild taro</name>
    <name type="synonym">Arum esculentum</name>
    <dbReference type="NCBI Taxonomy" id="4460"/>
    <lineage>
        <taxon>Eukaryota</taxon>
        <taxon>Viridiplantae</taxon>
        <taxon>Streptophyta</taxon>
        <taxon>Embryophyta</taxon>
        <taxon>Tracheophyta</taxon>
        <taxon>Spermatophyta</taxon>
        <taxon>Magnoliopsida</taxon>
        <taxon>Liliopsida</taxon>
        <taxon>Araceae</taxon>
        <taxon>Aroideae</taxon>
        <taxon>Colocasieae</taxon>
        <taxon>Colocasia</taxon>
    </lineage>
</organism>
<feature type="non-terminal residue" evidence="3">
    <location>
        <position position="1"/>
    </location>
</feature>
<dbReference type="EMBL" id="NMUH01000003">
    <property type="protein sequence ID" value="MQL67888.1"/>
    <property type="molecule type" value="Genomic_DNA"/>
</dbReference>
<evidence type="ECO:0000313" key="4">
    <source>
        <dbReference type="Proteomes" id="UP000652761"/>
    </source>
</evidence>
<sequence length="339" mass="38477">MKGECPEIKKDKYKKNNKLKKPKAMIATWSDEDQSEDEEENSSSSANEELCFMANSSDGKDSQRKGAQEIHKDLMAKKSFNESRKSTIQKTLALTTHSMSSEHSASSSEHKNSNGSTRLGTYILDSSMYSNSDSDEDEGMSHDRLIEFCEKMQNLNAKLNTKNRDLKKTLKHCQEENENLKTEVEKLNSEKENLEDEVQICQNKVYTNLSQVVSTQSTCVLTRSACVLTRSACVLTQSASRVDTLNGKRALTLPEEAFWQPKGAFQILLHLQKLQAILSRGRTWESREISGEKLIVLGKGADPTEEAHEKKDFWHFRCHQSRASPIVENLHRFPSRLLN</sequence>
<feature type="compositionally biased region" description="Basic and acidic residues" evidence="2">
    <location>
        <begin position="1"/>
        <end position="10"/>
    </location>
</feature>
<reference evidence="3" key="1">
    <citation type="submission" date="2017-07" db="EMBL/GenBank/DDBJ databases">
        <title>Taro Niue Genome Assembly and Annotation.</title>
        <authorList>
            <person name="Atibalentja N."/>
            <person name="Keating K."/>
            <person name="Fields C.J."/>
        </authorList>
    </citation>
    <scope>NUCLEOTIDE SEQUENCE</scope>
    <source>
        <strain evidence="3">Niue_2</strain>
        <tissue evidence="3">Leaf</tissue>
    </source>
</reference>
<dbReference type="Gene3D" id="1.10.287.2610">
    <property type="match status" value="1"/>
</dbReference>
<protein>
    <submittedName>
        <fullName evidence="3">Uncharacterized protein</fullName>
    </submittedName>
</protein>
<feature type="region of interest" description="Disordered" evidence="2">
    <location>
        <begin position="1"/>
        <end position="67"/>
    </location>
</feature>
<feature type="coiled-coil region" evidence="1">
    <location>
        <begin position="149"/>
        <end position="204"/>
    </location>
</feature>
<evidence type="ECO:0000256" key="1">
    <source>
        <dbReference type="SAM" id="Coils"/>
    </source>
</evidence>
<feature type="compositionally biased region" description="Basic residues" evidence="2">
    <location>
        <begin position="11"/>
        <end position="23"/>
    </location>
</feature>
<keyword evidence="4" id="KW-1185">Reference proteome</keyword>
<feature type="compositionally biased region" description="Acidic residues" evidence="2">
    <location>
        <begin position="30"/>
        <end position="41"/>
    </location>
</feature>
<evidence type="ECO:0000256" key="2">
    <source>
        <dbReference type="SAM" id="MobiDB-lite"/>
    </source>
</evidence>
<feature type="compositionally biased region" description="Basic and acidic residues" evidence="2">
    <location>
        <begin position="58"/>
        <end position="67"/>
    </location>
</feature>
<name>A0A843T702_COLES</name>
<dbReference type="AlphaFoldDB" id="A0A843T702"/>
<feature type="compositionally biased region" description="Low complexity" evidence="2">
    <location>
        <begin position="97"/>
        <end position="107"/>
    </location>
</feature>
<evidence type="ECO:0000313" key="3">
    <source>
        <dbReference type="EMBL" id="MQL67888.1"/>
    </source>
</evidence>
<accession>A0A843T702</accession>